<name>A0A0T7G2D4_NEOGA</name>
<organism evidence="1 2">
    <name type="scientific">Neorhizobium galegae bv. officinalis</name>
    <dbReference type="NCBI Taxonomy" id="323656"/>
    <lineage>
        <taxon>Bacteria</taxon>
        <taxon>Pseudomonadati</taxon>
        <taxon>Pseudomonadota</taxon>
        <taxon>Alphaproteobacteria</taxon>
        <taxon>Hyphomicrobiales</taxon>
        <taxon>Rhizobiaceae</taxon>
        <taxon>Rhizobium/Agrobacterium group</taxon>
        <taxon>Neorhizobium</taxon>
    </lineage>
</organism>
<gene>
    <name evidence="1" type="ORF">NGAL_HAMBI1145_59190</name>
</gene>
<protein>
    <submittedName>
        <fullName evidence="1">Uncharacterized protein</fullName>
    </submittedName>
</protein>
<dbReference type="RefSeq" id="WP_046669628.1">
    <property type="nucleotide sequence ID" value="NZ_CCRH01000033.1"/>
</dbReference>
<evidence type="ECO:0000313" key="1">
    <source>
        <dbReference type="EMBL" id="CDZ41485.1"/>
    </source>
</evidence>
<accession>A0A0T7G2D4</accession>
<dbReference type="Proteomes" id="UP000046176">
    <property type="component" value="Unassembled WGS sequence"/>
</dbReference>
<dbReference type="OrthoDB" id="7272256at2"/>
<dbReference type="AlphaFoldDB" id="A0A0T7G2D4"/>
<evidence type="ECO:0000313" key="2">
    <source>
        <dbReference type="Proteomes" id="UP000046176"/>
    </source>
</evidence>
<dbReference type="EMBL" id="CCRH01000033">
    <property type="protein sequence ID" value="CDZ41485.1"/>
    <property type="molecule type" value="Genomic_DNA"/>
</dbReference>
<sequence>MISDIAAWLFALFVIDPLQAEISAHLERANAPVAAIQQSRQCVESHGPRLVQRAGEEPGWAVATAVSVAVGWTSPVQLLDGGDPNCSTLIKVFQIENNQDNGA</sequence>
<proteinExistence type="predicted"/>
<reference evidence="1 2" key="1">
    <citation type="submission" date="2014-08" db="EMBL/GenBank/DDBJ databases">
        <authorList>
            <person name="Chen Y.-H."/>
        </authorList>
    </citation>
    <scope>NUCLEOTIDE SEQUENCE [LARGE SCALE GENOMIC DNA]</scope>
</reference>